<evidence type="ECO:0000313" key="1">
    <source>
        <dbReference type="EMBL" id="MDT2597733.1"/>
    </source>
</evidence>
<dbReference type="Proteomes" id="UP001256547">
    <property type="component" value="Unassembled WGS sequence"/>
</dbReference>
<comment type="caution">
    <text evidence="1">The sequence shown here is derived from an EMBL/GenBank/DDBJ whole genome shotgun (WGS) entry which is preliminary data.</text>
</comment>
<gene>
    <name evidence="1" type="ORF">P7D39_12065</name>
</gene>
<protein>
    <submittedName>
        <fullName evidence="1">Uncharacterized protein</fullName>
    </submittedName>
</protein>
<evidence type="ECO:0000313" key="2">
    <source>
        <dbReference type="Proteomes" id="UP001256547"/>
    </source>
</evidence>
<sequence length="68" mass="7898">MSEFIISYSVEEDSNRVSNSDLKKSTVIAAQNEEEARRRNLLNIEQLIHHGTTIVRLVPKVMRLFKEI</sequence>
<keyword evidence="2" id="KW-1185">Reference proteome</keyword>
<organism evidence="1 2">
    <name type="scientific">Enterococcus dongliensis</name>
    <dbReference type="NCBI Taxonomy" id="2559925"/>
    <lineage>
        <taxon>Bacteria</taxon>
        <taxon>Bacillati</taxon>
        <taxon>Bacillota</taxon>
        <taxon>Bacilli</taxon>
        <taxon>Lactobacillales</taxon>
        <taxon>Enterococcaceae</taxon>
        <taxon>Enterococcus</taxon>
    </lineage>
</organism>
<reference evidence="1 2" key="1">
    <citation type="submission" date="2023-03" db="EMBL/GenBank/DDBJ databases">
        <authorList>
            <person name="Shen W."/>
            <person name="Cai J."/>
        </authorList>
    </citation>
    <scope>NUCLEOTIDE SEQUENCE [LARGE SCALE GENOMIC DNA]</scope>
    <source>
        <strain evidence="1 2">P72-2</strain>
    </source>
</reference>
<accession>A0ABU3ES95</accession>
<name>A0ABU3ES95_9ENTE</name>
<dbReference type="EMBL" id="JARPYR010000030">
    <property type="protein sequence ID" value="MDT2597733.1"/>
    <property type="molecule type" value="Genomic_DNA"/>
</dbReference>
<dbReference type="RefSeq" id="WP_311924928.1">
    <property type="nucleotide sequence ID" value="NZ_JARPYR010000030.1"/>
</dbReference>
<proteinExistence type="predicted"/>